<evidence type="ECO:0000256" key="1">
    <source>
        <dbReference type="SAM" id="Phobius"/>
    </source>
</evidence>
<dbReference type="SUPFAM" id="SSF49464">
    <property type="entry name" value="Carboxypeptidase regulatory domain-like"/>
    <property type="match status" value="1"/>
</dbReference>
<proteinExistence type="predicted"/>
<gene>
    <name evidence="2" type="ORF">EM932_07820</name>
</gene>
<keyword evidence="1" id="KW-0812">Transmembrane</keyword>
<accession>A0A4S1DYE0</accession>
<dbReference type="EMBL" id="SRSO01000008">
    <property type="protein sequence ID" value="TGV03210.1"/>
    <property type="molecule type" value="Genomic_DNA"/>
</dbReference>
<keyword evidence="1" id="KW-1133">Transmembrane helix</keyword>
<dbReference type="Proteomes" id="UP000307602">
    <property type="component" value="Unassembled WGS sequence"/>
</dbReference>
<evidence type="ECO:0008006" key="4">
    <source>
        <dbReference type="Google" id="ProtNLM"/>
    </source>
</evidence>
<keyword evidence="3" id="KW-1185">Reference proteome</keyword>
<keyword evidence="1" id="KW-0472">Membrane</keyword>
<sequence length="283" mass="31972">MYLRIERRSLYFNFIILKRALTSSIFIFLSFILSGQSINRTKIKGVLLSATNDLEAVTIFNTSSNKGTITNKKGEFVIEVALQDVIEISALQFQTVSITVDANVIKTKQLKIQLIEQVNQLDAVILSSGLTGNILADVGNVKTVDPIRINMGNMNGAFEYNDIKAFDNAVVGNHLKSIINPEARDYLPDVGKIFKLLFKKKLPLTQNLFKGKEEEKPEPKPKGLLDVHNRKYLSETLSIPLEDITTFVAFVEEKGIELKLLKSENEMHLIEFLVKQSRLFLKR</sequence>
<reference evidence="2 3" key="1">
    <citation type="submission" date="2019-04" db="EMBL/GenBank/DDBJ databases">
        <authorList>
            <person name="Liu A."/>
        </authorList>
    </citation>
    <scope>NUCLEOTIDE SEQUENCE [LARGE SCALE GENOMIC DNA]</scope>
    <source>
        <strain evidence="2 3">RZ03</strain>
    </source>
</reference>
<dbReference type="AlphaFoldDB" id="A0A4S1DYE0"/>
<evidence type="ECO:0000313" key="2">
    <source>
        <dbReference type="EMBL" id="TGV03210.1"/>
    </source>
</evidence>
<protein>
    <recommendedName>
        <fullName evidence="4">Carboxypeptidase-like regulatory domain-containing protein</fullName>
    </recommendedName>
</protein>
<evidence type="ECO:0000313" key="3">
    <source>
        <dbReference type="Proteomes" id="UP000307602"/>
    </source>
</evidence>
<comment type="caution">
    <text evidence="2">The sequence shown here is derived from an EMBL/GenBank/DDBJ whole genome shotgun (WGS) entry which is preliminary data.</text>
</comment>
<organism evidence="2 3">
    <name type="scientific">Flavivirga rizhaonensis</name>
    <dbReference type="NCBI Taxonomy" id="2559571"/>
    <lineage>
        <taxon>Bacteria</taxon>
        <taxon>Pseudomonadati</taxon>
        <taxon>Bacteroidota</taxon>
        <taxon>Flavobacteriia</taxon>
        <taxon>Flavobacteriales</taxon>
        <taxon>Flavobacteriaceae</taxon>
        <taxon>Flavivirga</taxon>
    </lineage>
</organism>
<dbReference type="Pfam" id="PF13715">
    <property type="entry name" value="CarbopepD_reg_2"/>
    <property type="match status" value="1"/>
</dbReference>
<dbReference type="InterPro" id="IPR008969">
    <property type="entry name" value="CarboxyPept-like_regulatory"/>
</dbReference>
<dbReference type="OrthoDB" id="1431099at2"/>
<name>A0A4S1DYE0_9FLAO</name>
<feature type="transmembrane region" description="Helical" evidence="1">
    <location>
        <begin position="12"/>
        <end position="33"/>
    </location>
</feature>